<organism evidence="2 3">
    <name type="scientific">Elysia chlorotica</name>
    <name type="common">Eastern emerald elysia</name>
    <name type="synonym">Sea slug</name>
    <dbReference type="NCBI Taxonomy" id="188477"/>
    <lineage>
        <taxon>Eukaryota</taxon>
        <taxon>Metazoa</taxon>
        <taxon>Spiralia</taxon>
        <taxon>Lophotrochozoa</taxon>
        <taxon>Mollusca</taxon>
        <taxon>Gastropoda</taxon>
        <taxon>Heterobranchia</taxon>
        <taxon>Euthyneura</taxon>
        <taxon>Panpulmonata</taxon>
        <taxon>Sacoglossa</taxon>
        <taxon>Placobranchoidea</taxon>
        <taxon>Plakobranchidae</taxon>
        <taxon>Elysia</taxon>
    </lineage>
</organism>
<dbReference type="AlphaFoldDB" id="A0A433UAY9"/>
<feature type="compositionally biased region" description="Low complexity" evidence="1">
    <location>
        <begin position="239"/>
        <end position="252"/>
    </location>
</feature>
<name>A0A433UAY9_ELYCH</name>
<evidence type="ECO:0000313" key="2">
    <source>
        <dbReference type="EMBL" id="RUS90997.1"/>
    </source>
</evidence>
<evidence type="ECO:0000313" key="3">
    <source>
        <dbReference type="Proteomes" id="UP000271974"/>
    </source>
</evidence>
<feature type="region of interest" description="Disordered" evidence="1">
    <location>
        <begin position="135"/>
        <end position="299"/>
    </location>
</feature>
<sequence>MASTPNFSEKEHLTSPSATENGSFSESPPQEISPEEEDTKLLLEKDVTNDKSSGDGPEEIQAGTSKTSARSSLISFAAAPGKSKLFDKSLGDKSIKHSILKDSCDEESPPSTAKKKDDKVEKNFADLKIVSAKASQFGFGSSTPDSYSTLDLEDKSTTDDKSQDEPGLTAVQVKEDDPKEKNSKGTGKKVEKSPKPEKTQKADKSPKPDKTQKAEKSPKPEKFKPSRSSANQESVSLETSGSTALFSSTSSSRYNTGDKSAEASLLQSPQRSEGSSEYDSPFLNTSEEADSFLSPSHAS</sequence>
<feature type="non-terminal residue" evidence="2">
    <location>
        <position position="299"/>
    </location>
</feature>
<feature type="compositionally biased region" description="Basic and acidic residues" evidence="1">
    <location>
        <begin position="39"/>
        <end position="53"/>
    </location>
</feature>
<feature type="compositionally biased region" description="Polar residues" evidence="1">
    <location>
        <begin position="265"/>
        <end position="286"/>
    </location>
</feature>
<dbReference type="EMBL" id="RQTK01000020">
    <property type="protein sequence ID" value="RUS90997.1"/>
    <property type="molecule type" value="Genomic_DNA"/>
</dbReference>
<feature type="compositionally biased region" description="Polar residues" evidence="1">
    <location>
        <begin position="14"/>
        <end position="24"/>
    </location>
</feature>
<dbReference type="Proteomes" id="UP000271974">
    <property type="component" value="Unassembled WGS sequence"/>
</dbReference>
<keyword evidence="3" id="KW-1185">Reference proteome</keyword>
<feature type="compositionally biased region" description="Polar residues" evidence="1">
    <location>
        <begin position="138"/>
        <end position="149"/>
    </location>
</feature>
<protein>
    <submittedName>
        <fullName evidence="2">Uncharacterized protein</fullName>
    </submittedName>
</protein>
<comment type="caution">
    <text evidence="2">The sequence shown here is derived from an EMBL/GenBank/DDBJ whole genome shotgun (WGS) entry which is preliminary data.</text>
</comment>
<feature type="region of interest" description="Disordered" evidence="1">
    <location>
        <begin position="1"/>
        <end position="70"/>
    </location>
</feature>
<feature type="region of interest" description="Disordered" evidence="1">
    <location>
        <begin position="101"/>
        <end position="120"/>
    </location>
</feature>
<evidence type="ECO:0000256" key="1">
    <source>
        <dbReference type="SAM" id="MobiDB-lite"/>
    </source>
</evidence>
<accession>A0A433UAY9</accession>
<proteinExistence type="predicted"/>
<feature type="compositionally biased region" description="Basic and acidic residues" evidence="1">
    <location>
        <begin position="173"/>
        <end position="224"/>
    </location>
</feature>
<feature type="compositionally biased region" description="Basic and acidic residues" evidence="1">
    <location>
        <begin position="152"/>
        <end position="164"/>
    </location>
</feature>
<gene>
    <name evidence="2" type="ORF">EGW08_001214</name>
</gene>
<reference evidence="2 3" key="1">
    <citation type="submission" date="2019-01" db="EMBL/GenBank/DDBJ databases">
        <title>A draft genome assembly of the solar-powered sea slug Elysia chlorotica.</title>
        <authorList>
            <person name="Cai H."/>
            <person name="Li Q."/>
            <person name="Fang X."/>
            <person name="Li J."/>
            <person name="Curtis N.E."/>
            <person name="Altenburger A."/>
            <person name="Shibata T."/>
            <person name="Feng M."/>
            <person name="Maeda T."/>
            <person name="Schwartz J.A."/>
            <person name="Shigenobu S."/>
            <person name="Lundholm N."/>
            <person name="Nishiyama T."/>
            <person name="Yang H."/>
            <person name="Hasebe M."/>
            <person name="Li S."/>
            <person name="Pierce S.K."/>
            <person name="Wang J."/>
        </authorList>
    </citation>
    <scope>NUCLEOTIDE SEQUENCE [LARGE SCALE GENOMIC DNA]</scope>
    <source>
        <strain evidence="2">EC2010</strain>
        <tissue evidence="2">Whole organism of an adult</tissue>
    </source>
</reference>